<dbReference type="Pfam" id="PF01593">
    <property type="entry name" value="Amino_oxidase"/>
    <property type="match status" value="1"/>
</dbReference>
<comment type="similarity">
    <text evidence="4">Belongs to the carotenoid/retinoid oxidoreductase family.</text>
</comment>
<keyword evidence="7" id="KW-1185">Reference proteome</keyword>
<dbReference type="PANTHER" id="PTHR43734">
    <property type="entry name" value="PHYTOENE DESATURASE"/>
    <property type="match status" value="1"/>
</dbReference>
<keyword evidence="3 4" id="KW-0560">Oxidoreductase</keyword>
<keyword evidence="2 4" id="KW-0125">Carotenoid biosynthesis</keyword>
<accession>A0ABT6ZBI3</accession>
<dbReference type="InterPro" id="IPR036188">
    <property type="entry name" value="FAD/NAD-bd_sf"/>
</dbReference>
<proteinExistence type="inferred from homology"/>
<evidence type="ECO:0000256" key="4">
    <source>
        <dbReference type="RuleBase" id="RU362075"/>
    </source>
</evidence>
<feature type="domain" description="Amine oxidase" evidence="5">
    <location>
        <begin position="11"/>
        <end position="497"/>
    </location>
</feature>
<dbReference type="RefSeq" id="WP_283714892.1">
    <property type="nucleotide sequence ID" value="NZ_JASJND010000002.1"/>
</dbReference>
<evidence type="ECO:0000313" key="7">
    <source>
        <dbReference type="Proteomes" id="UP001321481"/>
    </source>
</evidence>
<comment type="pathway">
    <text evidence="1 4">Carotenoid biosynthesis.</text>
</comment>
<dbReference type="PANTHER" id="PTHR43734:SF1">
    <property type="entry name" value="PHYTOENE DESATURASE"/>
    <property type="match status" value="1"/>
</dbReference>
<dbReference type="Proteomes" id="UP001321481">
    <property type="component" value="Unassembled WGS sequence"/>
</dbReference>
<name>A0ABT6ZBI3_9MICO</name>
<evidence type="ECO:0000256" key="2">
    <source>
        <dbReference type="ARBA" id="ARBA00022746"/>
    </source>
</evidence>
<reference evidence="6 7" key="1">
    <citation type="submission" date="2023-05" db="EMBL/GenBank/DDBJ databases">
        <title>Microbacterium dauci sp.nov., Isolated from Carrot Rhizosphere Soil.</title>
        <authorList>
            <person name="Xiao Z."/>
            <person name="Zheng J."/>
        </authorList>
    </citation>
    <scope>NUCLEOTIDE SEQUENCE [LARGE SCALE GENOMIC DNA]</scope>
    <source>
        <strain evidence="6 7">LX3-4</strain>
    </source>
</reference>
<evidence type="ECO:0000256" key="3">
    <source>
        <dbReference type="ARBA" id="ARBA00023002"/>
    </source>
</evidence>
<dbReference type="NCBIfam" id="TIGR02734">
    <property type="entry name" value="crtI_fam"/>
    <property type="match status" value="1"/>
</dbReference>
<organism evidence="6 7">
    <name type="scientific">Microbacterium dauci</name>
    <dbReference type="NCBI Taxonomy" id="3048008"/>
    <lineage>
        <taxon>Bacteria</taxon>
        <taxon>Bacillati</taxon>
        <taxon>Actinomycetota</taxon>
        <taxon>Actinomycetes</taxon>
        <taxon>Micrococcales</taxon>
        <taxon>Microbacteriaceae</taxon>
        <taxon>Microbacterium</taxon>
    </lineage>
</organism>
<dbReference type="GO" id="GO:0016491">
    <property type="term" value="F:oxidoreductase activity"/>
    <property type="evidence" value="ECO:0007669"/>
    <property type="project" value="UniProtKB-KW"/>
</dbReference>
<dbReference type="EC" id="1.-.-.-" evidence="6"/>
<gene>
    <name evidence="6" type="primary">crtI</name>
    <name evidence="6" type="ORF">QNI14_03490</name>
</gene>
<dbReference type="EMBL" id="JASJND010000002">
    <property type="protein sequence ID" value="MDJ1113513.1"/>
    <property type="molecule type" value="Genomic_DNA"/>
</dbReference>
<dbReference type="SUPFAM" id="SSF51905">
    <property type="entry name" value="FAD/NAD(P)-binding domain"/>
    <property type="match status" value="1"/>
</dbReference>
<comment type="caution">
    <text evidence="6">The sequence shown here is derived from an EMBL/GenBank/DDBJ whole genome shotgun (WGS) entry which is preliminary data.</text>
</comment>
<sequence>MSRVAVIGAGITGLAVAALRADRGDEVVVLEALPAIGGRAGSWERDGFRFDTGPSWYLMPEVFDHFFELLGTTTDAELDLVDLQPAYRVYGEGEPEPIDIVSGRASAVATFEAREPGAGARLEAYLDSAAEVYDLAVSRFLYDPYTSLAGLAHRDVLRRLPTLAPLLARSLARHVEQRFDDPLLRQILEYPAVFLGTSPYEAPSLYHLMSHLDLDDGVRYPRGGFTEVIAAVARLATARGVHIRTDARVTRILTDGDRTLGVQLADGEIIEADHVVSTADMHHTEQLLLPSESRTRSDRWWDTRVSSPGALLLLLGVEGELPQLAHHTLLFTADWATGFDAIFGAEARSNPVIPDPASLYICRPSATDATVAPAGHENLFVLVPMPAAPELGHGGEDGAGDPLIEAAADAVIAQIASWTGIPDLAERIRVRRTISPADFAADFGAFRGGALGLAHTLRQSAMFRPGNRSALENLHYAGHSVLPGVGLPMCLISAELVVKLMDGDTGTGRLSVPERAEG</sequence>
<protein>
    <submittedName>
        <fullName evidence="6">Phytoene desaturase family protein</fullName>
        <ecNumber evidence="6">1.-.-.-</ecNumber>
    </submittedName>
</protein>
<dbReference type="InterPro" id="IPR002937">
    <property type="entry name" value="Amino_oxidase"/>
</dbReference>
<evidence type="ECO:0000313" key="6">
    <source>
        <dbReference type="EMBL" id="MDJ1113513.1"/>
    </source>
</evidence>
<dbReference type="InterPro" id="IPR014105">
    <property type="entry name" value="Carotenoid/retinoid_OxRdtase"/>
</dbReference>
<dbReference type="Gene3D" id="3.50.50.60">
    <property type="entry name" value="FAD/NAD(P)-binding domain"/>
    <property type="match status" value="2"/>
</dbReference>
<evidence type="ECO:0000259" key="5">
    <source>
        <dbReference type="Pfam" id="PF01593"/>
    </source>
</evidence>
<evidence type="ECO:0000256" key="1">
    <source>
        <dbReference type="ARBA" id="ARBA00004829"/>
    </source>
</evidence>